<evidence type="ECO:0000313" key="3">
    <source>
        <dbReference type="EnsemblMetazoa" id="CLYHEMP009445.1"/>
    </source>
</evidence>
<proteinExistence type="predicted"/>
<dbReference type="Proteomes" id="UP000594262">
    <property type="component" value="Unplaced"/>
</dbReference>
<evidence type="ECO:0000256" key="2">
    <source>
        <dbReference type="ARBA" id="ARBA00023002"/>
    </source>
</evidence>
<evidence type="ECO:0000256" key="1">
    <source>
        <dbReference type="ARBA" id="ARBA00022857"/>
    </source>
</evidence>
<dbReference type="InterPro" id="IPR002347">
    <property type="entry name" value="SDR_fam"/>
</dbReference>
<dbReference type="GO" id="GO:0005737">
    <property type="term" value="C:cytoplasm"/>
    <property type="evidence" value="ECO:0007669"/>
    <property type="project" value="TreeGrafter"/>
</dbReference>
<dbReference type="EnsemblMetazoa" id="CLYHEMT009445.1">
    <property type="protein sequence ID" value="CLYHEMP009445.1"/>
    <property type="gene ID" value="CLYHEMG009445"/>
</dbReference>
<evidence type="ECO:0008006" key="5">
    <source>
        <dbReference type="Google" id="ProtNLM"/>
    </source>
</evidence>
<evidence type="ECO:0000313" key="4">
    <source>
        <dbReference type="Proteomes" id="UP000594262"/>
    </source>
</evidence>
<keyword evidence="2" id="KW-0560">Oxidoreductase</keyword>
<dbReference type="InterPro" id="IPR036291">
    <property type="entry name" value="NAD(P)-bd_dom_sf"/>
</dbReference>
<dbReference type="RefSeq" id="XP_066922686.1">
    <property type="nucleotide sequence ID" value="XM_067066585.1"/>
</dbReference>
<dbReference type="PANTHER" id="PTHR43544">
    <property type="entry name" value="SHORT-CHAIN DEHYDROGENASE/REDUCTASE"/>
    <property type="match status" value="1"/>
</dbReference>
<dbReference type="GO" id="GO:0016491">
    <property type="term" value="F:oxidoreductase activity"/>
    <property type="evidence" value="ECO:0007669"/>
    <property type="project" value="UniProtKB-KW"/>
</dbReference>
<dbReference type="Gene3D" id="3.40.50.720">
    <property type="entry name" value="NAD(P)-binding Rossmann-like Domain"/>
    <property type="match status" value="1"/>
</dbReference>
<reference evidence="3" key="1">
    <citation type="submission" date="2021-01" db="UniProtKB">
        <authorList>
            <consortium name="EnsemblMetazoa"/>
        </authorList>
    </citation>
    <scope>IDENTIFICATION</scope>
</reference>
<dbReference type="PRINTS" id="PR00081">
    <property type="entry name" value="GDHRDH"/>
</dbReference>
<dbReference type="OrthoDB" id="5296at2759"/>
<accession>A0A7M5UE68</accession>
<dbReference type="GeneID" id="136810015"/>
<dbReference type="Pfam" id="PF00106">
    <property type="entry name" value="adh_short"/>
    <property type="match status" value="1"/>
</dbReference>
<keyword evidence="4" id="KW-1185">Reference proteome</keyword>
<dbReference type="CDD" id="cd05325">
    <property type="entry name" value="carb_red_sniffer_like_SDR_c"/>
    <property type="match status" value="1"/>
</dbReference>
<dbReference type="AlphaFoldDB" id="A0A7M5UE68"/>
<sequence length="241" mass="25907">MLPSVLVTGCNKGIGLEFIKQLVGKTSHLFATCRTPSNELSKLAEENSNLHILHVEVTKDDDIFAAKEQVSHFVEDGGLHCLINNAGVVNYEHAKMENLTSESLLNTYHINAVGPAMMVKAFLPLLRQAATNSSSTAMPCGVLNISSRTGSIEDNGMGKLYGSRLSKVALNMLTKNLSIELKADNLIAVALNPGWVKTENGGENALITAEQSVHGMLSVYKGLTMKDSGAFLSYDGSTIPW</sequence>
<keyword evidence="1" id="KW-0521">NADP</keyword>
<protein>
    <recommendedName>
        <fullName evidence="5">C-factor</fullName>
    </recommendedName>
</protein>
<organism evidence="3 4">
    <name type="scientific">Clytia hemisphaerica</name>
    <dbReference type="NCBI Taxonomy" id="252671"/>
    <lineage>
        <taxon>Eukaryota</taxon>
        <taxon>Metazoa</taxon>
        <taxon>Cnidaria</taxon>
        <taxon>Hydrozoa</taxon>
        <taxon>Hydroidolina</taxon>
        <taxon>Leptothecata</taxon>
        <taxon>Obeliida</taxon>
        <taxon>Clytiidae</taxon>
        <taxon>Clytia</taxon>
    </lineage>
</organism>
<dbReference type="SUPFAM" id="SSF51735">
    <property type="entry name" value="NAD(P)-binding Rossmann-fold domains"/>
    <property type="match status" value="1"/>
</dbReference>
<dbReference type="InterPro" id="IPR051468">
    <property type="entry name" value="Fungal_SecMetab_SDRs"/>
</dbReference>
<name>A0A7M5UE68_9CNID</name>
<dbReference type="PANTHER" id="PTHR43544:SF7">
    <property type="entry name" value="NADB-LER2"/>
    <property type="match status" value="1"/>
</dbReference>